<evidence type="ECO:0000313" key="4">
    <source>
        <dbReference type="EMBL" id="MCJ8499616.1"/>
    </source>
</evidence>
<dbReference type="EMBL" id="JALJRB010000002">
    <property type="protein sequence ID" value="MCJ8499616.1"/>
    <property type="molecule type" value="Genomic_DNA"/>
</dbReference>
<dbReference type="GO" id="GO:0016491">
    <property type="term" value="F:oxidoreductase activity"/>
    <property type="evidence" value="ECO:0007669"/>
    <property type="project" value="UniProtKB-KW"/>
</dbReference>
<keyword evidence="1" id="KW-0285">Flavoprotein</keyword>
<keyword evidence="2" id="KW-0560">Oxidoreductase</keyword>
<dbReference type="Gene3D" id="3.50.50.60">
    <property type="entry name" value="FAD/NAD(P)-binding domain"/>
    <property type="match status" value="2"/>
</dbReference>
<dbReference type="RefSeq" id="WP_246903011.1">
    <property type="nucleotide sequence ID" value="NZ_JALJRB010000002.1"/>
</dbReference>
<feature type="domain" description="FAD/NAD(P)-binding" evidence="3">
    <location>
        <begin position="6"/>
        <end position="289"/>
    </location>
</feature>
<comment type="caution">
    <text evidence="4">The sequence shown here is derived from an EMBL/GenBank/DDBJ whole genome shotgun (WGS) entry which is preliminary data.</text>
</comment>
<gene>
    <name evidence="4" type="ORF">MRX98_03445</name>
</gene>
<dbReference type="AlphaFoldDB" id="A0AA41R2K5"/>
<evidence type="ECO:0000313" key="5">
    <source>
        <dbReference type="Proteomes" id="UP001165427"/>
    </source>
</evidence>
<evidence type="ECO:0000256" key="2">
    <source>
        <dbReference type="ARBA" id="ARBA00023002"/>
    </source>
</evidence>
<evidence type="ECO:0000256" key="1">
    <source>
        <dbReference type="ARBA" id="ARBA00022630"/>
    </source>
</evidence>
<keyword evidence="5" id="KW-1185">Reference proteome</keyword>
<dbReference type="PANTHER" id="PTHR48105">
    <property type="entry name" value="THIOREDOXIN REDUCTASE 1-RELATED-RELATED"/>
    <property type="match status" value="1"/>
</dbReference>
<reference evidence="4" key="1">
    <citation type="submission" date="2022-04" db="EMBL/GenBank/DDBJ databases">
        <title>Desulfatitalea alkaliphila sp. nov., a novel anaerobic sulfate-reducing bacterium isolated from terrestrial mud volcano, Taman Peninsula, Russia.</title>
        <authorList>
            <person name="Khomyakova M.A."/>
            <person name="Merkel A.Y."/>
            <person name="Slobodkin A.I."/>
        </authorList>
    </citation>
    <scope>NUCLEOTIDE SEQUENCE</scope>
    <source>
        <strain evidence="4">M08but</strain>
    </source>
</reference>
<sequence>MPAEVYDLIIAGTGPAGMTAAVYAQRLGLRTVVFGDIPGGSLYMVERLTNFPGMGEPIAGMEFGMRLFQQASAEGACFTMSRLRRLGQDRNLFLAVDDKERSYAAAVAIVATGHAPVRLPGEHPSLNGVHFCSVCDGPLYRNQKATLAVVGSDNTAVQHAVTLARLAEKVILVFRSAAPLMDAAHATLLKKQQKVAIFADSEVIGFRGEKDLQALLVKQKGGPVREMAVDGVFLAIGWRPHLDCLDLRLEKSADGYLVTDANLMTSHPGLFAAGDVRASNLRQVLTSCADGARAAKSASVRLR</sequence>
<dbReference type="PRINTS" id="PR00368">
    <property type="entry name" value="FADPNR"/>
</dbReference>
<organism evidence="4 5">
    <name type="scientific">Desulfatitalea alkaliphila</name>
    <dbReference type="NCBI Taxonomy" id="2929485"/>
    <lineage>
        <taxon>Bacteria</taxon>
        <taxon>Pseudomonadati</taxon>
        <taxon>Thermodesulfobacteriota</taxon>
        <taxon>Desulfobacteria</taxon>
        <taxon>Desulfobacterales</taxon>
        <taxon>Desulfosarcinaceae</taxon>
        <taxon>Desulfatitalea</taxon>
    </lineage>
</organism>
<dbReference type="PRINTS" id="PR00469">
    <property type="entry name" value="PNDRDTASEII"/>
</dbReference>
<accession>A0AA41R2K5</accession>
<dbReference type="Pfam" id="PF07992">
    <property type="entry name" value="Pyr_redox_2"/>
    <property type="match status" value="1"/>
</dbReference>
<dbReference type="Proteomes" id="UP001165427">
    <property type="component" value="Unassembled WGS sequence"/>
</dbReference>
<dbReference type="SUPFAM" id="SSF51905">
    <property type="entry name" value="FAD/NAD(P)-binding domain"/>
    <property type="match status" value="1"/>
</dbReference>
<protein>
    <submittedName>
        <fullName evidence="4">NAD(P)/FAD-dependent oxidoreductase</fullName>
    </submittedName>
</protein>
<proteinExistence type="predicted"/>
<dbReference type="InterPro" id="IPR023753">
    <property type="entry name" value="FAD/NAD-binding_dom"/>
</dbReference>
<evidence type="ECO:0000259" key="3">
    <source>
        <dbReference type="Pfam" id="PF07992"/>
    </source>
</evidence>
<dbReference type="InterPro" id="IPR036188">
    <property type="entry name" value="FAD/NAD-bd_sf"/>
</dbReference>
<dbReference type="InterPro" id="IPR050097">
    <property type="entry name" value="Ferredoxin-NADP_redctase_2"/>
</dbReference>
<name>A0AA41R2K5_9BACT</name>